<feature type="transmembrane region" description="Helical" evidence="6">
    <location>
        <begin position="147"/>
        <end position="171"/>
    </location>
</feature>
<feature type="transmembrane region" description="Helical" evidence="6">
    <location>
        <begin position="89"/>
        <end position="109"/>
    </location>
</feature>
<feature type="transmembrane region" description="Helical" evidence="6">
    <location>
        <begin position="203"/>
        <end position="228"/>
    </location>
</feature>
<feature type="transmembrane region" description="Helical" evidence="6">
    <location>
        <begin position="32"/>
        <end position="51"/>
    </location>
</feature>
<gene>
    <name evidence="7" type="ORF">DS031_01335</name>
</gene>
<evidence type="ECO:0000256" key="4">
    <source>
        <dbReference type="ARBA" id="ARBA00022989"/>
    </source>
</evidence>
<accession>A0A366Y337</accession>
<dbReference type="EMBL" id="QOCW01000001">
    <property type="protein sequence ID" value="RBW71419.1"/>
    <property type="molecule type" value="Genomic_DNA"/>
</dbReference>
<keyword evidence="4 6" id="KW-1133">Transmembrane helix</keyword>
<evidence type="ECO:0000256" key="5">
    <source>
        <dbReference type="ARBA" id="ARBA00023136"/>
    </source>
</evidence>
<evidence type="ECO:0000313" key="8">
    <source>
        <dbReference type="Proteomes" id="UP000253314"/>
    </source>
</evidence>
<dbReference type="PANTHER" id="PTHR30249:SF17">
    <property type="entry name" value="HOLIN-LIKE PROTEIN CIDB"/>
    <property type="match status" value="1"/>
</dbReference>
<keyword evidence="5 6" id="KW-0472">Membrane</keyword>
<dbReference type="InterPro" id="IPR007300">
    <property type="entry name" value="CidB/LrgB"/>
</dbReference>
<sequence length="229" mass="24474">MTNLFIGLVSIAATIFIYFMSKKFYTHFPKPFMLPILIGTGSIVCCLALFNISYETYMIGGKWIDQLLGPAVVALAYPLYKQGPVIKKYFIPILGGGVVGTFLGILTGFEFSKWLGVEDLLVYSMLPKSVTTPVAMDIAEVVGGTPALAAVFVMFAGVGGVVMAPFILKWFKINHFLGRGMGLGSASHAIGTSKALEYSEQDAAVSSIAMTLCAVLASFLGPIVVIMFG</sequence>
<dbReference type="PANTHER" id="PTHR30249">
    <property type="entry name" value="PUTATIVE SEROTONIN TRANSPORTER"/>
    <property type="match status" value="1"/>
</dbReference>
<evidence type="ECO:0000256" key="3">
    <source>
        <dbReference type="ARBA" id="ARBA00022692"/>
    </source>
</evidence>
<feature type="transmembrane region" description="Helical" evidence="6">
    <location>
        <begin position="6"/>
        <end position="25"/>
    </location>
</feature>
<dbReference type="AlphaFoldDB" id="A0A366Y337"/>
<dbReference type="RefSeq" id="WP_113804125.1">
    <property type="nucleotide sequence ID" value="NZ_QOCW01000001.1"/>
</dbReference>
<name>A0A366Y337_9BACI</name>
<keyword evidence="3 6" id="KW-0812">Transmembrane</keyword>
<comment type="caution">
    <text evidence="7">The sequence shown here is derived from an EMBL/GenBank/DDBJ whole genome shotgun (WGS) entry which is preliminary data.</text>
</comment>
<protein>
    <submittedName>
        <fullName evidence="7">LrgB family protein</fullName>
    </submittedName>
</protein>
<keyword evidence="8" id="KW-1185">Reference proteome</keyword>
<comment type="subcellular location">
    <subcellularLocation>
        <location evidence="1">Cell membrane</location>
        <topology evidence="1">Multi-pass membrane protein</topology>
    </subcellularLocation>
</comment>
<proteinExistence type="predicted"/>
<dbReference type="Pfam" id="PF04172">
    <property type="entry name" value="LrgB"/>
    <property type="match status" value="1"/>
</dbReference>
<evidence type="ECO:0000256" key="6">
    <source>
        <dbReference type="SAM" id="Phobius"/>
    </source>
</evidence>
<organism evidence="7 8">
    <name type="scientific">Bacillus taeanensis</name>
    <dbReference type="NCBI Taxonomy" id="273032"/>
    <lineage>
        <taxon>Bacteria</taxon>
        <taxon>Bacillati</taxon>
        <taxon>Bacillota</taxon>
        <taxon>Bacilli</taxon>
        <taxon>Bacillales</taxon>
        <taxon>Bacillaceae</taxon>
        <taxon>Bacillus</taxon>
    </lineage>
</organism>
<evidence type="ECO:0000256" key="1">
    <source>
        <dbReference type="ARBA" id="ARBA00004651"/>
    </source>
</evidence>
<dbReference type="Proteomes" id="UP000253314">
    <property type="component" value="Unassembled WGS sequence"/>
</dbReference>
<dbReference type="OrthoDB" id="9811701at2"/>
<reference evidence="7 8" key="1">
    <citation type="submission" date="2018-07" db="EMBL/GenBank/DDBJ databases">
        <title>Lottiidibacillus patelloidae gen. nov., sp. nov., isolated from the intestinal tract of a marine limpet and the reclassification of B. taeanensis BH030017T, B. algicola KMM 3737T and B. hwajinpoensis SW-72T as genus Lottiidibacillus.</title>
        <authorList>
            <person name="Liu R."/>
            <person name="Huang Z."/>
        </authorList>
    </citation>
    <scope>NUCLEOTIDE SEQUENCE [LARGE SCALE GENOMIC DNA]</scope>
    <source>
        <strain evidence="7 8">BH030017</strain>
    </source>
</reference>
<dbReference type="GO" id="GO:0005886">
    <property type="term" value="C:plasma membrane"/>
    <property type="evidence" value="ECO:0007669"/>
    <property type="project" value="UniProtKB-SubCell"/>
</dbReference>
<evidence type="ECO:0000256" key="2">
    <source>
        <dbReference type="ARBA" id="ARBA00022475"/>
    </source>
</evidence>
<evidence type="ECO:0000313" key="7">
    <source>
        <dbReference type="EMBL" id="RBW71419.1"/>
    </source>
</evidence>
<keyword evidence="2" id="KW-1003">Cell membrane</keyword>